<dbReference type="RefSeq" id="WP_080800776.1">
    <property type="nucleotide sequence ID" value="NZ_LT828541.1"/>
</dbReference>
<feature type="binding site" evidence="4">
    <location>
        <position position="59"/>
    </location>
    <ligand>
        <name>substrate</name>
    </ligand>
</feature>
<comment type="similarity">
    <text evidence="1 5">Belongs to the 5-formyltetrahydrofolate cyclo-ligase family.</text>
</comment>
<keyword evidence="5" id="KW-0460">Magnesium</keyword>
<comment type="cofactor">
    <cofactor evidence="5">
        <name>Mg(2+)</name>
        <dbReference type="ChEBI" id="CHEBI:18420"/>
    </cofactor>
</comment>
<dbReference type="Gene3D" id="3.40.50.10420">
    <property type="entry name" value="NagB/RpiA/CoA transferase-like"/>
    <property type="match status" value="1"/>
</dbReference>
<keyword evidence="5" id="KW-0479">Metal-binding</keyword>
<dbReference type="GO" id="GO:0009396">
    <property type="term" value="P:folic acid-containing compound biosynthetic process"/>
    <property type="evidence" value="ECO:0007669"/>
    <property type="project" value="TreeGrafter"/>
</dbReference>
<evidence type="ECO:0000256" key="1">
    <source>
        <dbReference type="ARBA" id="ARBA00010638"/>
    </source>
</evidence>
<evidence type="ECO:0000256" key="4">
    <source>
        <dbReference type="PIRSR" id="PIRSR006806-1"/>
    </source>
</evidence>
<dbReference type="InterPro" id="IPR037171">
    <property type="entry name" value="NagB/RpiA_transferase-like"/>
</dbReference>
<dbReference type="NCBIfam" id="TIGR02727">
    <property type="entry name" value="MTHFS_bact"/>
    <property type="match status" value="1"/>
</dbReference>
<reference evidence="6 7" key="1">
    <citation type="submission" date="2017-03" db="EMBL/GenBank/DDBJ databases">
        <authorList>
            <person name="Afonso C.L."/>
            <person name="Miller P.J."/>
            <person name="Scott M.A."/>
            <person name="Spackman E."/>
            <person name="Goraichik I."/>
            <person name="Dimitrov K.M."/>
            <person name="Suarez D.L."/>
            <person name="Swayne D.E."/>
        </authorList>
    </citation>
    <scope>NUCLEOTIDE SEQUENCE [LARGE SCALE GENOMIC DNA]</scope>
    <source>
        <strain evidence="6">PRJEB14757</strain>
    </source>
</reference>
<keyword evidence="2 4" id="KW-0547">Nucleotide-binding</keyword>
<accession>A0A1W1HH15</accession>
<sequence length="195" mass="21756">MSDAKNSKKSVLNEVMERLATLTEEEMAEKQSAIESNLLTFANFLESELALLYINRNSEIPTEKIIRTSLDVGKGIVLPAYSESKHSITLLRVTDYDADLLTTEAGVLEPNPATCKKIPLDLIDIALIPGLAFDEKGGRVGFGEGFYNKLITKLPETTRKVSIAFEEQIVDAIQMDSRKYNVDIIITDKRTIFKI</sequence>
<dbReference type="GO" id="GO:0046872">
    <property type="term" value="F:metal ion binding"/>
    <property type="evidence" value="ECO:0007669"/>
    <property type="project" value="UniProtKB-KW"/>
</dbReference>
<evidence type="ECO:0000256" key="2">
    <source>
        <dbReference type="ARBA" id="ARBA00022741"/>
    </source>
</evidence>
<evidence type="ECO:0000256" key="3">
    <source>
        <dbReference type="ARBA" id="ARBA00022840"/>
    </source>
</evidence>
<name>A0A1W1HH15_9BACT</name>
<dbReference type="PIRSF" id="PIRSF006806">
    <property type="entry name" value="FTHF_cligase"/>
    <property type="match status" value="1"/>
</dbReference>
<dbReference type="InterPro" id="IPR002698">
    <property type="entry name" value="FTHF_cligase"/>
</dbReference>
<keyword evidence="3 4" id="KW-0067">ATP-binding</keyword>
<dbReference type="Pfam" id="PF01812">
    <property type="entry name" value="5-FTHF_cyc-lig"/>
    <property type="match status" value="1"/>
</dbReference>
<dbReference type="OrthoDB" id="9801938at2"/>
<evidence type="ECO:0000313" key="7">
    <source>
        <dbReference type="Proteomes" id="UP000191931"/>
    </source>
</evidence>
<dbReference type="PANTHER" id="PTHR23407:SF1">
    <property type="entry name" value="5-FORMYLTETRAHYDROFOLATE CYCLO-LIGASE"/>
    <property type="match status" value="1"/>
</dbReference>
<dbReference type="GO" id="GO:0030272">
    <property type="term" value="F:5-formyltetrahydrofolate cyclo-ligase activity"/>
    <property type="evidence" value="ECO:0007669"/>
    <property type="project" value="UniProtKB-EC"/>
</dbReference>
<dbReference type="EMBL" id="FWEV01000284">
    <property type="protein sequence ID" value="SLM31736.1"/>
    <property type="molecule type" value="Genomic_DNA"/>
</dbReference>
<evidence type="ECO:0000313" key="6">
    <source>
        <dbReference type="EMBL" id="SLM31736.1"/>
    </source>
</evidence>
<dbReference type="PANTHER" id="PTHR23407">
    <property type="entry name" value="ATPASE INHIBITOR/5-FORMYLTETRAHYDROFOLATE CYCLO-LIGASE"/>
    <property type="match status" value="1"/>
</dbReference>
<dbReference type="AlphaFoldDB" id="A0A1W1HH15"/>
<protein>
    <recommendedName>
        <fullName evidence="5">5-formyltetrahydrofolate cyclo-ligase</fullName>
        <ecNumber evidence="5">6.3.3.2</ecNumber>
    </recommendedName>
</protein>
<dbReference type="Proteomes" id="UP000191931">
    <property type="component" value="Unassembled WGS sequence"/>
</dbReference>
<organism evidence="6 7">
    <name type="scientific">Desulfamplus magnetovallimortis</name>
    <dbReference type="NCBI Taxonomy" id="1246637"/>
    <lineage>
        <taxon>Bacteria</taxon>
        <taxon>Pseudomonadati</taxon>
        <taxon>Thermodesulfobacteriota</taxon>
        <taxon>Desulfobacteria</taxon>
        <taxon>Desulfobacterales</taxon>
        <taxon>Desulfobacteraceae</taxon>
        <taxon>Desulfamplus</taxon>
    </lineage>
</organism>
<dbReference type="SUPFAM" id="SSF100950">
    <property type="entry name" value="NagB/RpiA/CoA transferase-like"/>
    <property type="match status" value="1"/>
</dbReference>
<keyword evidence="7" id="KW-1185">Reference proteome</keyword>
<feature type="binding site" evidence="4">
    <location>
        <position position="54"/>
    </location>
    <ligand>
        <name>substrate</name>
    </ligand>
</feature>
<proteinExistence type="inferred from homology"/>
<dbReference type="InterPro" id="IPR024185">
    <property type="entry name" value="FTHF_cligase-like_sf"/>
</dbReference>
<dbReference type="STRING" id="1246637.MTBBW1_420001"/>
<feature type="binding site" evidence="4">
    <location>
        <begin position="139"/>
        <end position="147"/>
    </location>
    <ligand>
        <name>ATP</name>
        <dbReference type="ChEBI" id="CHEBI:30616"/>
    </ligand>
</feature>
<comment type="catalytic activity">
    <reaction evidence="5">
        <text>(6S)-5-formyl-5,6,7,8-tetrahydrofolate + ATP = (6R)-5,10-methenyltetrahydrofolate + ADP + phosphate</text>
        <dbReference type="Rhea" id="RHEA:10488"/>
        <dbReference type="ChEBI" id="CHEBI:30616"/>
        <dbReference type="ChEBI" id="CHEBI:43474"/>
        <dbReference type="ChEBI" id="CHEBI:57455"/>
        <dbReference type="ChEBI" id="CHEBI:57457"/>
        <dbReference type="ChEBI" id="CHEBI:456216"/>
        <dbReference type="EC" id="6.3.3.2"/>
    </reaction>
</comment>
<evidence type="ECO:0000256" key="5">
    <source>
        <dbReference type="RuleBase" id="RU361279"/>
    </source>
</evidence>
<keyword evidence="6" id="KW-0436">Ligase</keyword>
<dbReference type="GO" id="GO:0005524">
    <property type="term" value="F:ATP binding"/>
    <property type="evidence" value="ECO:0007669"/>
    <property type="project" value="UniProtKB-KW"/>
</dbReference>
<dbReference type="EC" id="6.3.3.2" evidence="5"/>
<gene>
    <name evidence="6" type="ORF">MTBBW1_420001</name>
</gene>
<dbReference type="GO" id="GO:0035999">
    <property type="term" value="P:tetrahydrofolate interconversion"/>
    <property type="evidence" value="ECO:0007669"/>
    <property type="project" value="TreeGrafter"/>
</dbReference>